<keyword evidence="4" id="KW-0862">Zinc</keyword>
<gene>
    <name evidence="8" type="ORF">MSSIH_1761</name>
</gene>
<dbReference type="KEGG" id="msz:MSSIH_1761"/>
<dbReference type="Proteomes" id="UP000033092">
    <property type="component" value="Chromosome"/>
</dbReference>
<dbReference type="PROSITE" id="PS01302">
    <property type="entry name" value="UPF0758"/>
    <property type="match status" value="1"/>
</dbReference>
<evidence type="ECO:0000256" key="4">
    <source>
        <dbReference type="ARBA" id="ARBA00022833"/>
    </source>
</evidence>
<dbReference type="CDD" id="cd08071">
    <property type="entry name" value="MPN_DUF2466"/>
    <property type="match status" value="1"/>
</dbReference>
<evidence type="ECO:0000256" key="5">
    <source>
        <dbReference type="ARBA" id="ARBA00023049"/>
    </source>
</evidence>
<dbReference type="Gene3D" id="3.40.140.10">
    <property type="entry name" value="Cytidine Deaminase, domain 2"/>
    <property type="match status" value="1"/>
</dbReference>
<dbReference type="HOGENOM" id="CLU_073529_0_2_2"/>
<proteinExistence type="inferred from homology"/>
<name>A0A0E3LAQ9_9EURY</name>
<evidence type="ECO:0000313" key="9">
    <source>
        <dbReference type="Proteomes" id="UP000033092"/>
    </source>
</evidence>
<evidence type="ECO:0000259" key="7">
    <source>
        <dbReference type="PROSITE" id="PS50249"/>
    </source>
</evidence>
<dbReference type="PANTHER" id="PTHR30471:SF3">
    <property type="entry name" value="UPF0758 PROTEIN YEES-RELATED"/>
    <property type="match status" value="1"/>
</dbReference>
<dbReference type="AlphaFoldDB" id="A0A0E3LAQ9"/>
<dbReference type="InterPro" id="IPR025657">
    <property type="entry name" value="RadC_JAB"/>
</dbReference>
<evidence type="ECO:0000313" key="8">
    <source>
        <dbReference type="EMBL" id="AKB32451.1"/>
    </source>
</evidence>
<dbReference type="InterPro" id="IPR001405">
    <property type="entry name" value="UPF0758"/>
</dbReference>
<reference evidence="8 9" key="1">
    <citation type="submission" date="2014-07" db="EMBL/GenBank/DDBJ databases">
        <title>Methanogenic archaea and the global carbon cycle.</title>
        <authorList>
            <person name="Henriksen J.R."/>
            <person name="Luke J."/>
            <person name="Reinhart S."/>
            <person name="Benedict M.N."/>
            <person name="Youngblut N.D."/>
            <person name="Metcalf M.E."/>
            <person name="Whitaker R.J."/>
            <person name="Metcalf W.W."/>
        </authorList>
    </citation>
    <scope>NUCLEOTIDE SEQUENCE [LARGE SCALE GENOMIC DNA]</scope>
    <source>
        <strain evidence="8 9">HI350</strain>
    </source>
</reference>
<feature type="domain" description="MPN" evidence="7">
    <location>
        <begin position="110"/>
        <end position="232"/>
    </location>
</feature>
<dbReference type="PROSITE" id="PS50249">
    <property type="entry name" value="MPN"/>
    <property type="match status" value="1"/>
</dbReference>
<dbReference type="Pfam" id="PF04002">
    <property type="entry name" value="RadC"/>
    <property type="match status" value="1"/>
</dbReference>
<protein>
    <submittedName>
        <fullName evidence="8">DNA repair protein RadC</fullName>
    </submittedName>
</protein>
<keyword evidence="5" id="KW-0482">Metalloprotease</keyword>
<evidence type="ECO:0000256" key="3">
    <source>
        <dbReference type="ARBA" id="ARBA00022801"/>
    </source>
</evidence>
<organism evidence="8 9">
    <name type="scientific">Methanosarcina siciliae HI350</name>
    <dbReference type="NCBI Taxonomy" id="1434119"/>
    <lineage>
        <taxon>Archaea</taxon>
        <taxon>Methanobacteriati</taxon>
        <taxon>Methanobacteriota</taxon>
        <taxon>Stenosarchaea group</taxon>
        <taxon>Methanomicrobia</taxon>
        <taxon>Methanosarcinales</taxon>
        <taxon>Methanosarcinaceae</taxon>
        <taxon>Methanosarcina</taxon>
    </lineage>
</organism>
<keyword evidence="1" id="KW-0645">Protease</keyword>
<evidence type="ECO:0000256" key="2">
    <source>
        <dbReference type="ARBA" id="ARBA00022723"/>
    </source>
</evidence>
<evidence type="ECO:0000256" key="1">
    <source>
        <dbReference type="ARBA" id="ARBA00022670"/>
    </source>
</evidence>
<dbReference type="NCBIfam" id="NF000642">
    <property type="entry name" value="PRK00024.1"/>
    <property type="match status" value="1"/>
</dbReference>
<keyword evidence="2" id="KW-0479">Metal-binding</keyword>
<comment type="similarity">
    <text evidence="6">Belongs to the UPF0758 family.</text>
</comment>
<sequence length="233" mass="26253">MGVSMEVSKVRIHDLPEEERPRERLIRNGPESLSNAELLGIILRTGSREENVISLCSRILKEYNIKQLSLANVSRLTQVHGVGKAKAAQIAAVFELARRLEIFVEEPKRKICSPRDVYSLMYPRMREQKKEKFITLYLDTKNQILKEEVVSIGSLNASIVHPREVFKSALLESSASVIMVHNHPSGDPSPSREDIMVTEKLVEGGKLLGIDILDHIIIGDGRYVSLKDEGFVR</sequence>
<dbReference type="Pfam" id="PF20582">
    <property type="entry name" value="UPF0758_N"/>
    <property type="match status" value="1"/>
</dbReference>
<dbReference type="PATRIC" id="fig|1434119.4.peg.2251"/>
<dbReference type="InterPro" id="IPR037518">
    <property type="entry name" value="MPN"/>
</dbReference>
<dbReference type="GO" id="GO:0008237">
    <property type="term" value="F:metallopeptidase activity"/>
    <property type="evidence" value="ECO:0007669"/>
    <property type="project" value="UniProtKB-KW"/>
</dbReference>
<dbReference type="NCBIfam" id="TIGR00608">
    <property type="entry name" value="radc"/>
    <property type="match status" value="1"/>
</dbReference>
<keyword evidence="3" id="KW-0378">Hydrolase</keyword>
<accession>A0A0E3LAQ9</accession>
<dbReference type="EMBL" id="CP009507">
    <property type="protein sequence ID" value="AKB32451.1"/>
    <property type="molecule type" value="Genomic_DNA"/>
</dbReference>
<dbReference type="PANTHER" id="PTHR30471">
    <property type="entry name" value="DNA REPAIR PROTEIN RADC"/>
    <property type="match status" value="1"/>
</dbReference>
<dbReference type="GO" id="GO:0046872">
    <property type="term" value="F:metal ion binding"/>
    <property type="evidence" value="ECO:0007669"/>
    <property type="project" value="UniProtKB-KW"/>
</dbReference>
<dbReference type="InterPro" id="IPR020891">
    <property type="entry name" value="UPF0758_CS"/>
</dbReference>
<dbReference type="GO" id="GO:0006508">
    <property type="term" value="P:proteolysis"/>
    <property type="evidence" value="ECO:0007669"/>
    <property type="project" value="UniProtKB-KW"/>
</dbReference>
<evidence type="ECO:0000256" key="6">
    <source>
        <dbReference type="RuleBase" id="RU003797"/>
    </source>
</evidence>
<dbReference type="InterPro" id="IPR046778">
    <property type="entry name" value="UPF0758_N"/>
</dbReference>